<evidence type="ECO:0000313" key="3">
    <source>
        <dbReference type="Proteomes" id="UP000004662"/>
    </source>
</evidence>
<dbReference type="EMBL" id="CM001370">
    <property type="protein sequence ID" value="EHJ45927.1"/>
    <property type="molecule type" value="Genomic_DNA"/>
</dbReference>
<reference evidence="3" key="1">
    <citation type="journal article" date="2015" name="Genome Announc.">
        <title>High-Quality Draft Genome Sequence of Desulfovibrio carbinoliphilus FW-101-2B, an Organic Acid-Oxidizing Sulfate-Reducing Bacterium Isolated from Uranium(VI)-Contaminated Groundwater.</title>
        <authorList>
            <person name="Ramsay B.D."/>
            <person name="Hwang C."/>
            <person name="Woo H.L."/>
            <person name="Carroll S.L."/>
            <person name="Lucas S."/>
            <person name="Han J."/>
            <person name="Lapidus A.L."/>
            <person name="Cheng J.F."/>
            <person name="Goodwin L.A."/>
            <person name="Pitluck S."/>
            <person name="Peters L."/>
            <person name="Chertkov O."/>
            <person name="Held B."/>
            <person name="Detter J.C."/>
            <person name="Han C.S."/>
            <person name="Tapia R."/>
            <person name="Land M.L."/>
            <person name="Hauser L.J."/>
            <person name="Kyrpides N.C."/>
            <person name="Ivanova N.N."/>
            <person name="Mikhailova N."/>
            <person name="Pagani I."/>
            <person name="Woyke T."/>
            <person name="Arkin A.P."/>
            <person name="Dehal P."/>
            <person name="Chivian D."/>
            <person name="Criddle C.S."/>
            <person name="Wu W."/>
            <person name="Chakraborty R."/>
            <person name="Hazen T.C."/>
            <person name="Fields M.W."/>
        </authorList>
    </citation>
    <scope>NUCLEOTIDE SEQUENCE [LARGE SCALE GENOMIC DNA]</scope>
    <source>
        <strain evidence="3">FW-101-2B</strain>
    </source>
</reference>
<keyword evidence="1" id="KW-0812">Transmembrane</keyword>
<sequence length="180" mass="19809">MVAGGGVDVNKDVEEIFENIRDVVAVHQDDVAAMGKHVAQMKSELQTVGLSIRALEEASRKAEAAGQRITQQLTEAPRITRDRAKMWVGLAMLAALLFFAAGGYAGWRYAQDGVTKEIAQLPELAKWAASKEGKAVYQFATQGELQRLMRCQGDGWQVKNGVCYPFPNSETSKVHGWRMP</sequence>
<accession>G7QED1</accession>
<keyword evidence="1" id="KW-1133">Transmembrane helix</keyword>
<evidence type="ECO:0000313" key="2">
    <source>
        <dbReference type="EMBL" id="EHJ45927.1"/>
    </source>
</evidence>
<keyword evidence="1" id="KW-0472">Membrane</keyword>
<name>G7QED1_9BACT</name>
<keyword evidence="3" id="KW-1185">Reference proteome</keyword>
<protein>
    <submittedName>
        <fullName evidence="2">Uncharacterized protein</fullName>
    </submittedName>
</protein>
<keyword evidence="2" id="KW-0614">Plasmid</keyword>
<feature type="transmembrane region" description="Helical" evidence="1">
    <location>
        <begin position="87"/>
        <end position="107"/>
    </location>
</feature>
<evidence type="ECO:0000256" key="1">
    <source>
        <dbReference type="SAM" id="Phobius"/>
    </source>
</evidence>
<gene>
    <name evidence="2" type="ORF">DFW101_3742</name>
</gene>
<proteinExistence type="predicted"/>
<geneLocation type="plasmid" evidence="2 3">
    <name>pFW10102</name>
</geneLocation>
<organism evidence="2 3">
    <name type="scientific">Solidesulfovibrio carbinoliphilus subsp. oakridgensis</name>
    <dbReference type="NCBI Taxonomy" id="694327"/>
    <lineage>
        <taxon>Bacteria</taxon>
        <taxon>Pseudomonadati</taxon>
        <taxon>Thermodesulfobacteriota</taxon>
        <taxon>Desulfovibrionia</taxon>
        <taxon>Desulfovibrionales</taxon>
        <taxon>Desulfovibrionaceae</taxon>
        <taxon>Solidesulfovibrio</taxon>
    </lineage>
</organism>
<dbReference type="OrthoDB" id="7223883at2"/>
<dbReference type="HOGENOM" id="CLU_1493944_0_0_7"/>
<dbReference type="Proteomes" id="UP000004662">
    <property type="component" value="Plasmid pFW10102"/>
</dbReference>
<dbReference type="AlphaFoldDB" id="G7QED1"/>